<evidence type="ECO:0000256" key="3">
    <source>
        <dbReference type="ARBA" id="ARBA00022525"/>
    </source>
</evidence>
<dbReference type="GO" id="GO:0005576">
    <property type="term" value="C:extracellular region"/>
    <property type="evidence" value="ECO:0007669"/>
    <property type="project" value="UniProtKB-SubCell"/>
</dbReference>
<evidence type="ECO:0000313" key="7">
    <source>
        <dbReference type="EMBL" id="JAT65685.1"/>
    </source>
</evidence>
<organism evidence="7">
    <name type="scientific">Anthurium amnicola</name>
    <dbReference type="NCBI Taxonomy" id="1678845"/>
    <lineage>
        <taxon>Eukaryota</taxon>
        <taxon>Viridiplantae</taxon>
        <taxon>Streptophyta</taxon>
        <taxon>Embryophyta</taxon>
        <taxon>Tracheophyta</taxon>
        <taxon>Spermatophyta</taxon>
        <taxon>Magnoliopsida</taxon>
        <taxon>Liliopsida</taxon>
        <taxon>Araceae</taxon>
        <taxon>Pothoideae</taxon>
        <taxon>Potheae</taxon>
        <taxon>Anthurium</taxon>
    </lineage>
</organism>
<sequence>SLLLLVSLSVVVVAAPLRSRPSMAASPFLPSSASFLVVVILLLVSIFASLTGAQQRPKALVIPVRKDAATLQYVTTVDQRTPLVPVKLVVDLGGRYMWVDCDDPAYVSSTYAPARCRSARCSLAGGTACGTCSSTPRPGCNNDTCHVFPGNPFKNLFTVGEVASDALALRSTAGDGAGRSDRQAVSTVPQFLFSCAPTFLLDGLAAGAKGMAGLGRARVALPSQLAAAFSTHRKLGLCLSSSTETDGLVFFGDGLDAFLPNVGGAGSLTYTPLLTNPVSDVVGTAQGEPSREYFVGVTSVKVDEKVVPLNTTLLSIGARDGVGGTKISTVHPYTVLETSIYRAVAEAFTVEAAGRGIAKVSPAVAPFGACFDGKTMSFGREGAEVPTVDLVFQSQSVYWRMLGANTMIRARGDDDDVWCLAFVDGGETPRTSIVVGGYQLEDNLLQFDLATSSLGFTSTLLQRRTRCDTFNFA</sequence>
<feature type="transmembrane region" description="Helical" evidence="5">
    <location>
        <begin position="34"/>
        <end position="53"/>
    </location>
</feature>
<dbReference type="InterPro" id="IPR001461">
    <property type="entry name" value="Aspartic_peptidase_A1"/>
</dbReference>
<evidence type="ECO:0000256" key="2">
    <source>
        <dbReference type="ARBA" id="ARBA00007447"/>
    </source>
</evidence>
<dbReference type="FunFam" id="2.40.70.10:FF:000041">
    <property type="entry name" value="Basic 7S globulin"/>
    <property type="match status" value="1"/>
</dbReference>
<keyword evidence="3" id="KW-0964">Secreted</keyword>
<evidence type="ECO:0000256" key="1">
    <source>
        <dbReference type="ARBA" id="ARBA00004239"/>
    </source>
</evidence>
<dbReference type="PROSITE" id="PS51767">
    <property type="entry name" value="PEPTIDASE_A1"/>
    <property type="match status" value="1"/>
</dbReference>
<dbReference type="InterPro" id="IPR033868">
    <property type="entry name" value="Xylanase_inhibitor_I-like"/>
</dbReference>
<evidence type="ECO:0000259" key="6">
    <source>
        <dbReference type="PROSITE" id="PS51767"/>
    </source>
</evidence>
<keyword evidence="4" id="KW-0732">Signal</keyword>
<dbReference type="Gene3D" id="2.40.70.10">
    <property type="entry name" value="Acid Proteases"/>
    <property type="match status" value="2"/>
</dbReference>
<dbReference type="GO" id="GO:0006508">
    <property type="term" value="P:proteolysis"/>
    <property type="evidence" value="ECO:0007669"/>
    <property type="project" value="InterPro"/>
</dbReference>
<keyword evidence="5" id="KW-0812">Transmembrane</keyword>
<dbReference type="InterPro" id="IPR021109">
    <property type="entry name" value="Peptidase_aspartic_dom_sf"/>
</dbReference>
<dbReference type="SUPFAM" id="SSF50630">
    <property type="entry name" value="Acid proteases"/>
    <property type="match status" value="1"/>
</dbReference>
<accession>A0A1D1ZFY9</accession>
<comment type="similarity">
    <text evidence="2">Belongs to the peptidase A1 family.</text>
</comment>
<dbReference type="Pfam" id="PF14541">
    <property type="entry name" value="TAXi_C"/>
    <property type="match status" value="1"/>
</dbReference>
<feature type="domain" description="Peptidase A1" evidence="6">
    <location>
        <begin position="73"/>
        <end position="457"/>
    </location>
</feature>
<dbReference type="AlphaFoldDB" id="A0A1D1ZFY9"/>
<dbReference type="Pfam" id="PF14543">
    <property type="entry name" value="TAXi_N"/>
    <property type="match status" value="1"/>
</dbReference>
<comment type="subcellular location">
    <subcellularLocation>
        <location evidence="1">Secreted</location>
        <location evidence="1">Extracellular space</location>
    </subcellularLocation>
</comment>
<evidence type="ECO:0000256" key="5">
    <source>
        <dbReference type="SAM" id="Phobius"/>
    </source>
</evidence>
<keyword evidence="5" id="KW-1133">Transmembrane helix</keyword>
<gene>
    <name evidence="7" type="primary">BG_1</name>
    <name evidence="7" type="ORF">g.24202</name>
</gene>
<dbReference type="CDD" id="cd05489">
    <property type="entry name" value="xylanase_inhibitor_I_like"/>
    <property type="match status" value="1"/>
</dbReference>
<evidence type="ECO:0000256" key="4">
    <source>
        <dbReference type="ARBA" id="ARBA00022729"/>
    </source>
</evidence>
<name>A0A1D1ZFY9_9ARAE</name>
<keyword evidence="5" id="KW-0472">Membrane</keyword>
<protein>
    <submittedName>
        <fullName evidence="7">Basic 7S globulin</fullName>
    </submittedName>
</protein>
<feature type="non-terminal residue" evidence="7">
    <location>
        <position position="1"/>
    </location>
</feature>
<dbReference type="GO" id="GO:0004190">
    <property type="term" value="F:aspartic-type endopeptidase activity"/>
    <property type="evidence" value="ECO:0007669"/>
    <property type="project" value="InterPro"/>
</dbReference>
<dbReference type="FunFam" id="2.40.70.10:FF:000045">
    <property type="entry name" value="Basic 7S globulin"/>
    <property type="match status" value="1"/>
</dbReference>
<dbReference type="InterPro" id="IPR033121">
    <property type="entry name" value="PEPTIDASE_A1"/>
</dbReference>
<dbReference type="EMBL" id="GDJX01002251">
    <property type="protein sequence ID" value="JAT65685.1"/>
    <property type="molecule type" value="Transcribed_RNA"/>
</dbReference>
<reference evidence="7" key="1">
    <citation type="submission" date="2015-07" db="EMBL/GenBank/DDBJ databases">
        <title>Transcriptome Assembly of Anthurium amnicola.</title>
        <authorList>
            <person name="Suzuki J."/>
        </authorList>
    </citation>
    <scope>NUCLEOTIDE SEQUENCE</scope>
</reference>
<dbReference type="InterPro" id="IPR032861">
    <property type="entry name" value="TAXi_N"/>
</dbReference>
<dbReference type="PANTHER" id="PTHR47965:SF22">
    <property type="entry name" value="EUKARYOTIC ASPARTYL PROTEASE FAMILY PROTEIN"/>
    <property type="match status" value="1"/>
</dbReference>
<dbReference type="InterPro" id="IPR032799">
    <property type="entry name" value="TAXi_C"/>
</dbReference>
<proteinExistence type="inferred from homology"/>
<dbReference type="PANTHER" id="PTHR47965">
    <property type="entry name" value="ASPARTYL PROTEASE-RELATED"/>
    <property type="match status" value="1"/>
</dbReference>